<evidence type="ECO:0000256" key="1">
    <source>
        <dbReference type="SAM" id="Phobius"/>
    </source>
</evidence>
<keyword evidence="1" id="KW-0812">Transmembrane</keyword>
<accession>C0E6S8</accession>
<dbReference type="EMBL" id="ACEB01000046">
    <property type="protein sequence ID" value="EEG25787.1"/>
    <property type="molecule type" value="Genomic_DNA"/>
</dbReference>
<keyword evidence="1" id="KW-1133">Transmembrane helix</keyword>
<dbReference type="Proteomes" id="UP000006247">
    <property type="component" value="Unassembled WGS sequence"/>
</dbReference>
<reference evidence="2 3" key="1">
    <citation type="submission" date="2009-01" db="EMBL/GenBank/DDBJ databases">
        <authorList>
            <person name="Fulton L."/>
            <person name="Clifton S."/>
            <person name="Chinwalla A.T."/>
            <person name="Mitreva M."/>
            <person name="Sodergren E."/>
            <person name="Weinstock G."/>
            <person name="Clifton S."/>
            <person name="Dooling D.J."/>
            <person name="Fulton B."/>
            <person name="Minx P."/>
            <person name="Pepin K.H."/>
            <person name="Johnson M."/>
            <person name="Bhonagiri V."/>
            <person name="Nash W.E."/>
            <person name="Mardis E.R."/>
            <person name="Wilson R.K."/>
        </authorList>
    </citation>
    <scope>NUCLEOTIDE SEQUENCE [LARGE SCALE GENOMIC DNA]</scope>
    <source>
        <strain evidence="2 3">ATCC 33806</strain>
    </source>
</reference>
<keyword evidence="1" id="KW-0472">Membrane</keyword>
<comment type="caution">
    <text evidence="2">The sequence shown here is derived from an EMBL/GenBank/DDBJ whole genome shotgun (WGS) entry which is preliminary data.</text>
</comment>
<evidence type="ECO:0000313" key="2">
    <source>
        <dbReference type="EMBL" id="EEG25787.1"/>
    </source>
</evidence>
<dbReference type="HOGENOM" id="CLU_3198680_0_0_11"/>
<name>C0E6S8_9CORY</name>
<feature type="transmembrane region" description="Helical" evidence="1">
    <location>
        <begin position="17"/>
        <end position="40"/>
    </location>
</feature>
<gene>
    <name evidence="2" type="ORF">CORMATOL_02715</name>
</gene>
<dbReference type="AlphaFoldDB" id="C0E6S8"/>
<protein>
    <submittedName>
        <fullName evidence="2">Uncharacterized protein</fullName>
    </submittedName>
</protein>
<organism evidence="2 3">
    <name type="scientific">Corynebacterium matruchotii ATCC 33806</name>
    <dbReference type="NCBI Taxonomy" id="566549"/>
    <lineage>
        <taxon>Bacteria</taxon>
        <taxon>Bacillati</taxon>
        <taxon>Actinomycetota</taxon>
        <taxon>Actinomycetes</taxon>
        <taxon>Mycobacteriales</taxon>
        <taxon>Corynebacteriaceae</taxon>
        <taxon>Corynebacterium</taxon>
    </lineage>
</organism>
<evidence type="ECO:0000313" key="3">
    <source>
        <dbReference type="Proteomes" id="UP000006247"/>
    </source>
</evidence>
<sequence>MVAPCVHDARHLPRGRYFVQLAPGILLCCGGSTPIVGLILKKIKS</sequence>
<proteinExistence type="predicted"/>